<evidence type="ECO:0000256" key="1">
    <source>
        <dbReference type="ARBA" id="ARBA00022676"/>
    </source>
</evidence>
<feature type="domain" description="Glycosyltransferase subfamily 4-like N-terminal" evidence="4">
    <location>
        <begin position="27"/>
        <end position="181"/>
    </location>
</feature>
<accession>A0ABY2DKY7</accession>
<dbReference type="CDD" id="cd03801">
    <property type="entry name" value="GT4_PimA-like"/>
    <property type="match status" value="1"/>
</dbReference>
<sequence length="490" mass="54534">MSRTSPYQGLRLSVFQVAPLFAGSAHGGAQAILTEMLRHFSSLGVQVTVHCTWRRDNPEEFELFPGVRVRPVLRFKETYPEPYWTSPYHLADIIDTLRRAAEDHDVFYVHDSQLHFKFAGAQRPTVAAVHDLVYGDSMSGALEFTRDRLIAVSDYLGACLHELFRRFRPLDDDSLFVVNNGFAERFAPTDPAGMRARLGLPEDAVAILYPHRPDPDKGLYDALLAVQQLKSRLPADTYARVRLLVPIWQDTHLVENSTQIQQTLYPEAQQYADGLGVADKLHLHPWVPMADMAAYYSVGAATLCVGTFPEAFGNVHVESMLSGTPAVLARVAAQRTTVPEELTRKVDPKDTEAVADHLAEIIGKGERTGPELRALLRDRFGLSQMLRGYERALLECERGPELPLRPLAGPITDETRLAVPPWAAPLRAGYYHDYTGYHRDDEGFVRCVPELSAGTTVGELGRRSGVGHADVARWLRDGLVVSDPLVAAHR</sequence>
<keyword evidence="6" id="KW-1185">Reference proteome</keyword>
<evidence type="ECO:0000313" key="6">
    <source>
        <dbReference type="Proteomes" id="UP000295626"/>
    </source>
</evidence>
<dbReference type="EMBL" id="SMKE01000039">
    <property type="protein sequence ID" value="TDC01654.1"/>
    <property type="molecule type" value="Genomic_DNA"/>
</dbReference>
<evidence type="ECO:0000313" key="5">
    <source>
        <dbReference type="EMBL" id="TDC01654.1"/>
    </source>
</evidence>
<protein>
    <submittedName>
        <fullName evidence="5">Glycosyltransferase</fullName>
    </submittedName>
</protein>
<dbReference type="Pfam" id="PF13439">
    <property type="entry name" value="Glyco_transf_4"/>
    <property type="match status" value="1"/>
</dbReference>
<name>A0ABY2DKY7_9ACTN</name>
<dbReference type="Pfam" id="PF00534">
    <property type="entry name" value="Glycos_transf_1"/>
    <property type="match status" value="1"/>
</dbReference>
<keyword evidence="2" id="KW-0808">Transferase</keyword>
<dbReference type="Proteomes" id="UP000295626">
    <property type="component" value="Unassembled WGS sequence"/>
</dbReference>
<evidence type="ECO:0000259" key="3">
    <source>
        <dbReference type="Pfam" id="PF00534"/>
    </source>
</evidence>
<evidence type="ECO:0000259" key="4">
    <source>
        <dbReference type="Pfam" id="PF13439"/>
    </source>
</evidence>
<keyword evidence="1" id="KW-0328">Glycosyltransferase</keyword>
<proteinExistence type="predicted"/>
<dbReference type="InterPro" id="IPR028098">
    <property type="entry name" value="Glyco_trans_4-like_N"/>
</dbReference>
<organism evidence="5 6">
    <name type="scientific">Micromonospora fluostatini</name>
    <dbReference type="NCBI Taxonomy" id="1629071"/>
    <lineage>
        <taxon>Bacteria</taxon>
        <taxon>Bacillati</taxon>
        <taxon>Actinomycetota</taxon>
        <taxon>Actinomycetes</taxon>
        <taxon>Micromonosporales</taxon>
        <taxon>Micromonosporaceae</taxon>
        <taxon>Micromonospora</taxon>
    </lineage>
</organism>
<dbReference type="InterPro" id="IPR001296">
    <property type="entry name" value="Glyco_trans_1"/>
</dbReference>
<feature type="domain" description="Glycosyl transferase family 1" evidence="3">
    <location>
        <begin position="195"/>
        <end position="364"/>
    </location>
</feature>
<dbReference type="PANTHER" id="PTHR12526">
    <property type="entry name" value="GLYCOSYLTRANSFERASE"/>
    <property type="match status" value="1"/>
</dbReference>
<dbReference type="SUPFAM" id="SSF53756">
    <property type="entry name" value="UDP-Glycosyltransferase/glycogen phosphorylase"/>
    <property type="match status" value="1"/>
</dbReference>
<reference evidence="5 6" key="1">
    <citation type="submission" date="2019-02" db="EMBL/GenBank/DDBJ databases">
        <title>Draft genome sequences of novel Actinobacteria.</title>
        <authorList>
            <person name="Sahin N."/>
            <person name="Ay H."/>
            <person name="Saygin H."/>
        </authorList>
    </citation>
    <scope>NUCLEOTIDE SEQUENCE [LARGE SCALE GENOMIC DNA]</scope>
    <source>
        <strain evidence="5 6">JCM 30529</strain>
    </source>
</reference>
<gene>
    <name evidence="5" type="ORF">E1091_02430</name>
</gene>
<comment type="caution">
    <text evidence="5">The sequence shown here is derived from an EMBL/GenBank/DDBJ whole genome shotgun (WGS) entry which is preliminary data.</text>
</comment>
<evidence type="ECO:0000256" key="2">
    <source>
        <dbReference type="ARBA" id="ARBA00022679"/>
    </source>
</evidence>
<dbReference type="Gene3D" id="3.40.50.2000">
    <property type="entry name" value="Glycogen Phosphorylase B"/>
    <property type="match status" value="2"/>
</dbReference>